<evidence type="ECO:0000256" key="1">
    <source>
        <dbReference type="ARBA" id="ARBA00004141"/>
    </source>
</evidence>
<evidence type="ECO:0000256" key="2">
    <source>
        <dbReference type="ARBA" id="ARBA00007779"/>
    </source>
</evidence>
<feature type="transmembrane region" description="Helical" evidence="7">
    <location>
        <begin position="713"/>
        <end position="731"/>
    </location>
</feature>
<feature type="domain" description="CSC1/OSCA1-like 7TM region" evidence="8">
    <location>
        <begin position="432"/>
        <end position="705"/>
    </location>
</feature>
<dbReference type="InterPro" id="IPR045122">
    <property type="entry name" value="Csc1-like"/>
</dbReference>
<keyword evidence="12" id="KW-1185">Reference proteome</keyword>
<feature type="transmembrane region" description="Helical" evidence="7">
    <location>
        <begin position="686"/>
        <end position="707"/>
    </location>
</feature>
<feature type="transmembrane region" description="Helical" evidence="7">
    <location>
        <begin position="39"/>
        <end position="63"/>
    </location>
</feature>
<organism evidence="11 12">
    <name type="scientific">Mortierella isabellina</name>
    <name type="common">Filamentous fungus</name>
    <name type="synonym">Umbelopsis isabellina</name>
    <dbReference type="NCBI Taxonomy" id="91625"/>
    <lineage>
        <taxon>Eukaryota</taxon>
        <taxon>Fungi</taxon>
        <taxon>Fungi incertae sedis</taxon>
        <taxon>Mucoromycota</taxon>
        <taxon>Mucoromycotina</taxon>
        <taxon>Umbelopsidomycetes</taxon>
        <taxon>Umbelopsidales</taxon>
        <taxon>Umbelopsidaceae</taxon>
        <taxon>Umbelopsis</taxon>
    </lineage>
</organism>
<evidence type="ECO:0000256" key="7">
    <source>
        <dbReference type="SAM" id="Phobius"/>
    </source>
</evidence>
<feature type="domain" description="CSC1/OSCA1-like N-terminal transmembrane" evidence="9">
    <location>
        <begin position="8"/>
        <end position="117"/>
    </location>
</feature>
<dbReference type="Proteomes" id="UP000654370">
    <property type="component" value="Unassembled WGS sequence"/>
</dbReference>
<evidence type="ECO:0000313" key="12">
    <source>
        <dbReference type="Proteomes" id="UP000654370"/>
    </source>
</evidence>
<dbReference type="GO" id="GO:0005886">
    <property type="term" value="C:plasma membrane"/>
    <property type="evidence" value="ECO:0007669"/>
    <property type="project" value="TreeGrafter"/>
</dbReference>
<keyword evidence="4 7" id="KW-0812">Transmembrane</keyword>
<comment type="caution">
    <text evidence="11">The sequence shown here is derived from an EMBL/GenBank/DDBJ whole genome shotgun (WGS) entry which is preliminary data.</text>
</comment>
<keyword evidence="6 7" id="KW-0472">Membrane</keyword>
<evidence type="ECO:0008006" key="13">
    <source>
        <dbReference type="Google" id="ProtNLM"/>
    </source>
</evidence>
<feature type="transmembrane region" description="Helical" evidence="7">
    <location>
        <begin position="95"/>
        <end position="116"/>
    </location>
</feature>
<evidence type="ECO:0000259" key="9">
    <source>
        <dbReference type="Pfam" id="PF13967"/>
    </source>
</evidence>
<keyword evidence="3" id="KW-0813">Transport</keyword>
<dbReference type="InterPro" id="IPR032880">
    <property type="entry name" value="CSC1/OSCA1-like_N"/>
</dbReference>
<dbReference type="OrthoDB" id="1689567at2759"/>
<evidence type="ECO:0000256" key="6">
    <source>
        <dbReference type="ARBA" id="ARBA00023136"/>
    </source>
</evidence>
<dbReference type="Pfam" id="PF02714">
    <property type="entry name" value="RSN1_7TM"/>
    <property type="match status" value="1"/>
</dbReference>
<keyword evidence="5 7" id="KW-1133">Transmembrane helix</keyword>
<dbReference type="PANTHER" id="PTHR13018">
    <property type="entry name" value="PROBABLE MEMBRANE PROTEIN DUF221-RELATED"/>
    <property type="match status" value="1"/>
</dbReference>
<accession>A0A8H7PLB8</accession>
<reference evidence="11" key="1">
    <citation type="submission" date="2020-12" db="EMBL/GenBank/DDBJ databases">
        <title>Metabolic potential, ecology and presence of endohyphal bacteria is reflected in genomic diversity of Mucoromycotina.</title>
        <authorList>
            <person name="Muszewska A."/>
            <person name="Okrasinska A."/>
            <person name="Steczkiewicz K."/>
            <person name="Drgas O."/>
            <person name="Orlowska M."/>
            <person name="Perlinska-Lenart U."/>
            <person name="Aleksandrzak-Piekarczyk T."/>
            <person name="Szatraj K."/>
            <person name="Zielenkiewicz U."/>
            <person name="Pilsyk S."/>
            <person name="Malc E."/>
            <person name="Mieczkowski P."/>
            <person name="Kruszewska J.S."/>
            <person name="Biernat P."/>
            <person name="Pawlowska J."/>
        </authorList>
    </citation>
    <scope>NUCLEOTIDE SEQUENCE</scope>
    <source>
        <strain evidence="11">WA0000067209</strain>
    </source>
</reference>
<protein>
    <recommendedName>
        <fullName evidence="13">DUF221-domain-containing protein</fullName>
    </recommendedName>
</protein>
<comment type="similarity">
    <text evidence="2">Belongs to the CSC1 (TC 1.A.17) family.</text>
</comment>
<comment type="subcellular location">
    <subcellularLocation>
        <location evidence="1">Membrane</location>
        <topology evidence="1">Multi-pass membrane protein</topology>
    </subcellularLocation>
</comment>
<proteinExistence type="inferred from homology"/>
<dbReference type="PANTHER" id="PTHR13018:SF5">
    <property type="entry name" value="RE44586P"/>
    <property type="match status" value="1"/>
</dbReference>
<dbReference type="Pfam" id="PF13967">
    <property type="entry name" value="RSN1_TM"/>
    <property type="match status" value="1"/>
</dbReference>
<evidence type="ECO:0000256" key="4">
    <source>
        <dbReference type="ARBA" id="ARBA00022692"/>
    </source>
</evidence>
<sequence>MHYHRNPAPALSPRLFSFLDALFLPNSYYLKNTGLDSALYLQFLMMCIHFLTLACLLVLPILLPLHWLSDITPFDMHSTTTLSHLNVSNVPDGSLWLWAHCILTYFVSVTWIWLLYTNYWRYLDLFRVQMALRTVKGDVTARTVMVQNVPHELRNDSSLKGYFASLGVGEVETVNIVRTAGKLERKLKRRQLIIDRVERACVRLGRNVIHRLEKRRGRTGVGKVDVSRALVFQDSLPRDESLLSYLDKVVITTKQAEDAVMDSSQQASTVSNAQSSVTLPSTPVSIIPVSNEYNLWTILLLNAPPQSLLQYQPTHSQSFTISLPGIDKHNMIPSKLKPERVVSIPKYLESLTALTGRIEELRDSDASGRYYRPTSTAFVTFVSWKSAQLCAQGLTCWKPNVLETKMAPEPRDILWTNLMRRGRRGKIIGKLRDWLVFGAVWSLTIFWLFPISFILGLTSLEALSQHFEFLDTFKETSSVIRSFIQNVLPTMLVTLFMSMLPWILCLLSKQQGFKSYSDLEDCVLRRYYHFAIFNVLIVFLLGTTFLTTILNVLYTPTSIIQLLAESLPQGANFFLNFILFNSCTHAMELAQLGTQLFGRLLALIPFVSPTPRIFVRKSIPWSFPYYYYYPNHILIFVIVLTYSVIQPLILLFGLMYFTVALVVFKHQFAYAYIRRYEANGLYYRRMVRYTTDGLLIFQLTMVGLLYLKKAFPCATLVTPLVLFTAWVKLYFHRRFQSRCKYLAIDVDEYDEVKAMEETGDEKGWRYLFKRMDDMWKISWFAVWWNGARGKWEKTKERSTRKVQQLLSPKLDNNSIIDQEMPYPTEPIAAAFAPKVSGSAPPAARHSTSLPIQNQQIDQYHVGRQDYFSTSSLYANDEISQHQSYTHPIFHSKIVDSFMLPRDPSKRLWRPVDCIDINIDKIVKQYYDDILGDLEGGNYSVEQKMESQYTYGDSREDLHNSYDTVVVHRVDTTRTNDSEKSPVVKRRSRKSIPRGFNFRNSHCSDDLAVEIELQEGMNQLYELETEEVSSGDEE</sequence>
<evidence type="ECO:0000259" key="10">
    <source>
        <dbReference type="Pfam" id="PF14703"/>
    </source>
</evidence>
<dbReference type="InterPro" id="IPR003864">
    <property type="entry name" value="CSC1/OSCA1-like_7TM"/>
</dbReference>
<evidence type="ECO:0000256" key="5">
    <source>
        <dbReference type="ARBA" id="ARBA00022989"/>
    </source>
</evidence>
<feature type="transmembrane region" description="Helical" evidence="7">
    <location>
        <begin position="527"/>
        <end position="554"/>
    </location>
</feature>
<name>A0A8H7PLB8_MORIS</name>
<feature type="transmembrane region" description="Helical" evidence="7">
    <location>
        <begin position="634"/>
        <end position="665"/>
    </location>
</feature>
<gene>
    <name evidence="11" type="ORF">INT43_005380</name>
</gene>
<dbReference type="GO" id="GO:0005227">
    <property type="term" value="F:calcium-activated cation channel activity"/>
    <property type="evidence" value="ECO:0007669"/>
    <property type="project" value="InterPro"/>
</dbReference>
<feature type="domain" description="CSC1/OSCA1-like cytosolic" evidence="10">
    <location>
        <begin position="141"/>
        <end position="417"/>
    </location>
</feature>
<dbReference type="InterPro" id="IPR027815">
    <property type="entry name" value="CSC1/OSCA1-like_cyt"/>
</dbReference>
<dbReference type="EMBL" id="JAEPQZ010000010">
    <property type="protein sequence ID" value="KAG2176147.1"/>
    <property type="molecule type" value="Genomic_DNA"/>
</dbReference>
<feature type="transmembrane region" description="Helical" evidence="7">
    <location>
        <begin position="487"/>
        <end position="507"/>
    </location>
</feature>
<feature type="transmembrane region" description="Helical" evidence="7">
    <location>
        <begin position="434"/>
        <end position="457"/>
    </location>
</feature>
<evidence type="ECO:0000259" key="8">
    <source>
        <dbReference type="Pfam" id="PF02714"/>
    </source>
</evidence>
<dbReference type="Pfam" id="PF14703">
    <property type="entry name" value="PHM7_cyt"/>
    <property type="match status" value="1"/>
</dbReference>
<dbReference type="AlphaFoldDB" id="A0A8H7PLB8"/>
<evidence type="ECO:0000256" key="3">
    <source>
        <dbReference type="ARBA" id="ARBA00022448"/>
    </source>
</evidence>
<evidence type="ECO:0000313" key="11">
    <source>
        <dbReference type="EMBL" id="KAG2176147.1"/>
    </source>
</evidence>